<dbReference type="Proteomes" id="UP000694386">
    <property type="component" value="Unplaced"/>
</dbReference>
<name>A0A8C2M117_CRIGR</name>
<evidence type="ECO:0000259" key="2">
    <source>
        <dbReference type="PROSITE" id="PS51390"/>
    </source>
</evidence>
<feature type="domain" description="WAP" evidence="2">
    <location>
        <begin position="32"/>
        <end position="79"/>
    </location>
</feature>
<dbReference type="PROSITE" id="PS51390">
    <property type="entry name" value="WAP"/>
    <property type="match status" value="1"/>
</dbReference>
<reference evidence="3" key="2">
    <citation type="submission" date="2025-09" db="UniProtKB">
        <authorList>
            <consortium name="Ensembl"/>
        </authorList>
    </citation>
    <scope>IDENTIFICATION</scope>
</reference>
<dbReference type="GO" id="GO:0030414">
    <property type="term" value="F:peptidase inhibitor activity"/>
    <property type="evidence" value="ECO:0007669"/>
    <property type="project" value="InterPro"/>
</dbReference>
<evidence type="ECO:0000313" key="4">
    <source>
        <dbReference type="Proteomes" id="UP000694386"/>
    </source>
</evidence>
<dbReference type="SUPFAM" id="SSF57256">
    <property type="entry name" value="Elafin-like"/>
    <property type="match status" value="1"/>
</dbReference>
<dbReference type="Pfam" id="PF00095">
    <property type="entry name" value="WAP"/>
    <property type="match status" value="1"/>
</dbReference>
<dbReference type="Ensembl" id="ENSCGRT00001015980.1">
    <property type="protein sequence ID" value="ENSCGRP00001011747.1"/>
    <property type="gene ID" value="ENSCGRG00001013326.1"/>
</dbReference>
<dbReference type="InterPro" id="IPR036645">
    <property type="entry name" value="Elafin-like_sf"/>
</dbReference>
<dbReference type="SMART" id="SM00217">
    <property type="entry name" value="WAP"/>
    <property type="match status" value="1"/>
</dbReference>
<feature type="signal peptide" evidence="1">
    <location>
        <begin position="1"/>
        <end position="22"/>
    </location>
</feature>
<dbReference type="InterPro" id="IPR008197">
    <property type="entry name" value="WAP_dom"/>
</dbReference>
<dbReference type="PRINTS" id="PR00003">
    <property type="entry name" value="4DISULPHCORE"/>
</dbReference>
<reference evidence="3" key="1">
    <citation type="submission" date="2025-08" db="UniProtKB">
        <authorList>
            <consortium name="Ensembl"/>
        </authorList>
    </citation>
    <scope>IDENTIFICATION</scope>
</reference>
<accession>A0A8C2M117</accession>
<proteinExistence type="predicted"/>
<evidence type="ECO:0000313" key="3">
    <source>
        <dbReference type="Ensembl" id="ENSCGRP00001011747.1"/>
    </source>
</evidence>
<dbReference type="AlphaFoldDB" id="A0A8C2M117"/>
<keyword evidence="1" id="KW-0732">Signal</keyword>
<sequence length="83" mass="9531">MKPSSLILLTTTILLCLNMVQPKHTATRKPPKTSKPGFCPEYFVDCPFIRLPLCKKDKGCKGNKKCCFYDCQMHCMEPWISMD</sequence>
<organism evidence="3 4">
    <name type="scientific">Cricetulus griseus</name>
    <name type="common">Chinese hamster</name>
    <name type="synonym">Cricetulus barabensis griseus</name>
    <dbReference type="NCBI Taxonomy" id="10029"/>
    <lineage>
        <taxon>Eukaryota</taxon>
        <taxon>Metazoa</taxon>
        <taxon>Chordata</taxon>
        <taxon>Craniata</taxon>
        <taxon>Vertebrata</taxon>
        <taxon>Euteleostomi</taxon>
        <taxon>Mammalia</taxon>
        <taxon>Eutheria</taxon>
        <taxon>Euarchontoglires</taxon>
        <taxon>Glires</taxon>
        <taxon>Rodentia</taxon>
        <taxon>Myomorpha</taxon>
        <taxon>Muroidea</taxon>
        <taxon>Cricetidae</taxon>
        <taxon>Cricetinae</taxon>
        <taxon>Cricetulus</taxon>
    </lineage>
</organism>
<protein>
    <submittedName>
        <fullName evidence="3">WAP four-disulfide core domain 15A</fullName>
    </submittedName>
</protein>
<dbReference type="GO" id="GO:0005576">
    <property type="term" value="C:extracellular region"/>
    <property type="evidence" value="ECO:0007669"/>
    <property type="project" value="InterPro"/>
</dbReference>
<feature type="chain" id="PRO_5034084389" evidence="1">
    <location>
        <begin position="23"/>
        <end position="83"/>
    </location>
</feature>
<dbReference type="Gene3D" id="4.10.75.10">
    <property type="entry name" value="Elafin-like"/>
    <property type="match status" value="1"/>
</dbReference>
<evidence type="ECO:0000256" key="1">
    <source>
        <dbReference type="SAM" id="SignalP"/>
    </source>
</evidence>